<feature type="binding site" evidence="14 15">
    <location>
        <position position="38"/>
    </location>
    <ligand>
        <name>a divalent metal cation</name>
        <dbReference type="ChEBI" id="CHEBI:60240"/>
    </ligand>
</feature>
<keyword evidence="12 14" id="KW-0378">Hydrolase</keyword>
<dbReference type="PROSITE" id="PS51975">
    <property type="entry name" value="RNASE_H_2"/>
    <property type="match status" value="1"/>
</dbReference>
<dbReference type="AlphaFoldDB" id="A0A4R2N4T7"/>
<comment type="subcellular location">
    <subcellularLocation>
        <location evidence="4 14">Cytoplasm</location>
    </subcellularLocation>
</comment>
<dbReference type="NCBIfam" id="NF000596">
    <property type="entry name" value="PRK00015.1-4"/>
    <property type="match status" value="1"/>
</dbReference>
<evidence type="ECO:0000256" key="14">
    <source>
        <dbReference type="HAMAP-Rule" id="MF_00052"/>
    </source>
</evidence>
<dbReference type="GO" id="GO:0032299">
    <property type="term" value="C:ribonuclease H2 complex"/>
    <property type="evidence" value="ECO:0007669"/>
    <property type="project" value="TreeGrafter"/>
</dbReference>
<organism evidence="18 19">
    <name type="scientific">Nicoletella semolina</name>
    <dbReference type="NCBI Taxonomy" id="271160"/>
    <lineage>
        <taxon>Bacteria</taxon>
        <taxon>Pseudomonadati</taxon>
        <taxon>Pseudomonadota</taxon>
        <taxon>Gammaproteobacteria</taxon>
        <taxon>Pasteurellales</taxon>
        <taxon>Pasteurellaceae</taxon>
        <taxon>Nicoletella</taxon>
    </lineage>
</organism>
<evidence type="ECO:0000313" key="19">
    <source>
        <dbReference type="Proteomes" id="UP000295537"/>
    </source>
</evidence>
<dbReference type="NCBIfam" id="NF000595">
    <property type="entry name" value="PRK00015.1-3"/>
    <property type="match status" value="1"/>
</dbReference>
<dbReference type="GO" id="GO:0005737">
    <property type="term" value="C:cytoplasm"/>
    <property type="evidence" value="ECO:0007669"/>
    <property type="project" value="UniProtKB-SubCell"/>
</dbReference>
<keyword evidence="8 14" id="KW-0963">Cytoplasm</keyword>
<dbReference type="InterPro" id="IPR024567">
    <property type="entry name" value="RNase_HII/HIII_dom"/>
</dbReference>
<comment type="caution">
    <text evidence="18">The sequence shown here is derived from an EMBL/GenBank/DDBJ whole genome shotgun (WGS) entry which is preliminary data.</text>
</comment>
<keyword evidence="19" id="KW-1185">Reference proteome</keyword>
<evidence type="ECO:0000256" key="16">
    <source>
        <dbReference type="RuleBase" id="RU003515"/>
    </source>
</evidence>
<dbReference type="GO" id="GO:0030145">
    <property type="term" value="F:manganese ion binding"/>
    <property type="evidence" value="ECO:0007669"/>
    <property type="project" value="UniProtKB-UniRule"/>
</dbReference>
<comment type="catalytic activity">
    <reaction evidence="1 14 15 16">
        <text>Endonucleolytic cleavage to 5'-phosphomonoester.</text>
        <dbReference type="EC" id="3.1.26.4"/>
    </reaction>
</comment>
<evidence type="ECO:0000313" key="18">
    <source>
        <dbReference type="EMBL" id="TCP15781.1"/>
    </source>
</evidence>
<evidence type="ECO:0000256" key="4">
    <source>
        <dbReference type="ARBA" id="ARBA00004496"/>
    </source>
</evidence>
<protein>
    <recommendedName>
        <fullName evidence="7 14">Ribonuclease HII</fullName>
        <shortName evidence="14">RNase HII</shortName>
        <ecNumber evidence="6 14">3.1.26.4</ecNumber>
    </recommendedName>
</protein>
<dbReference type="GO" id="GO:0003723">
    <property type="term" value="F:RNA binding"/>
    <property type="evidence" value="ECO:0007669"/>
    <property type="project" value="UniProtKB-UniRule"/>
</dbReference>
<dbReference type="InterPro" id="IPR012337">
    <property type="entry name" value="RNaseH-like_sf"/>
</dbReference>
<evidence type="ECO:0000256" key="15">
    <source>
        <dbReference type="PROSITE-ProRule" id="PRU01319"/>
    </source>
</evidence>
<evidence type="ECO:0000256" key="12">
    <source>
        <dbReference type="ARBA" id="ARBA00022801"/>
    </source>
</evidence>
<evidence type="ECO:0000256" key="9">
    <source>
        <dbReference type="ARBA" id="ARBA00022722"/>
    </source>
</evidence>
<dbReference type="PANTHER" id="PTHR10954:SF18">
    <property type="entry name" value="RIBONUCLEASE HII"/>
    <property type="match status" value="1"/>
</dbReference>
<dbReference type="Pfam" id="PF01351">
    <property type="entry name" value="RNase_HII"/>
    <property type="match status" value="1"/>
</dbReference>
<dbReference type="CDD" id="cd07182">
    <property type="entry name" value="RNase_HII_bacteria_HII_like"/>
    <property type="match status" value="1"/>
</dbReference>
<dbReference type="InterPro" id="IPR001352">
    <property type="entry name" value="RNase_HII/HIII"/>
</dbReference>
<dbReference type="GO" id="GO:0043137">
    <property type="term" value="P:DNA replication, removal of RNA primer"/>
    <property type="evidence" value="ECO:0007669"/>
    <property type="project" value="TreeGrafter"/>
</dbReference>
<evidence type="ECO:0000256" key="2">
    <source>
        <dbReference type="ARBA" id="ARBA00001946"/>
    </source>
</evidence>
<name>A0A4R2N4T7_9PAST</name>
<dbReference type="PANTHER" id="PTHR10954">
    <property type="entry name" value="RIBONUCLEASE H2 SUBUNIT A"/>
    <property type="match status" value="1"/>
</dbReference>
<evidence type="ECO:0000259" key="17">
    <source>
        <dbReference type="PROSITE" id="PS51975"/>
    </source>
</evidence>
<comment type="function">
    <text evidence="3 14 16">Endonuclease that specifically degrades the RNA of RNA-DNA hybrids.</text>
</comment>
<dbReference type="EC" id="3.1.26.4" evidence="6 14"/>
<dbReference type="FunFam" id="3.30.420.10:FF:000006">
    <property type="entry name" value="Ribonuclease HII"/>
    <property type="match status" value="1"/>
</dbReference>
<feature type="binding site" evidence="14 15">
    <location>
        <position position="37"/>
    </location>
    <ligand>
        <name>a divalent metal cation</name>
        <dbReference type="ChEBI" id="CHEBI:60240"/>
    </ligand>
</feature>
<evidence type="ECO:0000256" key="11">
    <source>
        <dbReference type="ARBA" id="ARBA00022759"/>
    </source>
</evidence>
<comment type="cofactor">
    <cofactor evidence="14 15">
        <name>Mn(2+)</name>
        <dbReference type="ChEBI" id="CHEBI:29035"/>
    </cofactor>
    <cofactor evidence="14 15">
        <name>Mg(2+)</name>
        <dbReference type="ChEBI" id="CHEBI:18420"/>
    </cofactor>
    <text evidence="14 15">Manganese or magnesium. Binds 1 divalent metal ion per monomer in the absence of substrate. May bind a second metal ion after substrate binding.</text>
</comment>
<dbReference type="EMBL" id="SLXJ01000017">
    <property type="protein sequence ID" value="TCP15781.1"/>
    <property type="molecule type" value="Genomic_DNA"/>
</dbReference>
<sequence>MALNTCVIALSFGRNIMTMLTYPPFEYPQAHHIAGVDEVGRGPLVGAVVTAAVILDPTQPIAGLTDSKKLSEKRRLQLAEEIKLKARCWSLGRAEVEEIDQLNIFHATLLAMQRAVANLAIKPDFVLVDGNRLPSLPMPAQTVVKGDLRVAEISAASILAKVARDAEMAELAVAFPQYGFAQHKGYPTKLHLTKLAELGATPFHRTSFAPVARVLKAHEKNH</sequence>
<keyword evidence="10 14" id="KW-0479">Metal-binding</keyword>
<dbReference type="GO" id="GO:0006298">
    <property type="term" value="P:mismatch repair"/>
    <property type="evidence" value="ECO:0007669"/>
    <property type="project" value="TreeGrafter"/>
</dbReference>
<dbReference type="Gene3D" id="3.30.420.10">
    <property type="entry name" value="Ribonuclease H-like superfamily/Ribonuclease H"/>
    <property type="match status" value="1"/>
</dbReference>
<proteinExistence type="inferred from homology"/>
<comment type="similarity">
    <text evidence="5 14 16">Belongs to the RNase HII family.</text>
</comment>
<dbReference type="InterPro" id="IPR036397">
    <property type="entry name" value="RNaseH_sf"/>
</dbReference>
<dbReference type="SUPFAM" id="SSF53098">
    <property type="entry name" value="Ribonuclease H-like"/>
    <property type="match status" value="1"/>
</dbReference>
<dbReference type="Proteomes" id="UP000295537">
    <property type="component" value="Unassembled WGS sequence"/>
</dbReference>
<dbReference type="HAMAP" id="MF_00052_B">
    <property type="entry name" value="RNase_HII_B"/>
    <property type="match status" value="1"/>
</dbReference>
<keyword evidence="9 14" id="KW-0540">Nuclease</keyword>
<evidence type="ECO:0000256" key="6">
    <source>
        <dbReference type="ARBA" id="ARBA00012180"/>
    </source>
</evidence>
<evidence type="ECO:0000256" key="13">
    <source>
        <dbReference type="ARBA" id="ARBA00023211"/>
    </source>
</evidence>
<comment type="cofactor">
    <cofactor evidence="2">
        <name>Mg(2+)</name>
        <dbReference type="ChEBI" id="CHEBI:18420"/>
    </cofactor>
</comment>
<keyword evidence="11 14" id="KW-0255">Endonuclease</keyword>
<evidence type="ECO:0000256" key="8">
    <source>
        <dbReference type="ARBA" id="ARBA00022490"/>
    </source>
</evidence>
<dbReference type="InterPro" id="IPR022898">
    <property type="entry name" value="RNase_HII"/>
</dbReference>
<evidence type="ECO:0000256" key="5">
    <source>
        <dbReference type="ARBA" id="ARBA00007383"/>
    </source>
</evidence>
<reference evidence="18 19" key="1">
    <citation type="submission" date="2019-03" db="EMBL/GenBank/DDBJ databases">
        <title>Genomic Encyclopedia of Type Strains, Phase IV (KMG-IV): sequencing the most valuable type-strain genomes for metagenomic binning, comparative biology and taxonomic classification.</title>
        <authorList>
            <person name="Goeker M."/>
        </authorList>
    </citation>
    <scope>NUCLEOTIDE SEQUENCE [LARGE SCALE GENOMIC DNA]</scope>
    <source>
        <strain evidence="18 19">DSM 16380</strain>
    </source>
</reference>
<evidence type="ECO:0000256" key="3">
    <source>
        <dbReference type="ARBA" id="ARBA00004065"/>
    </source>
</evidence>
<evidence type="ECO:0000256" key="7">
    <source>
        <dbReference type="ARBA" id="ARBA00019179"/>
    </source>
</evidence>
<evidence type="ECO:0000256" key="1">
    <source>
        <dbReference type="ARBA" id="ARBA00000077"/>
    </source>
</evidence>
<feature type="binding site" evidence="14 15">
    <location>
        <position position="129"/>
    </location>
    <ligand>
        <name>a divalent metal cation</name>
        <dbReference type="ChEBI" id="CHEBI:60240"/>
    </ligand>
</feature>
<evidence type="ECO:0000256" key="10">
    <source>
        <dbReference type="ARBA" id="ARBA00022723"/>
    </source>
</evidence>
<accession>A0A4R2N4T7</accession>
<keyword evidence="13 14" id="KW-0464">Manganese</keyword>
<feature type="domain" description="RNase H type-2" evidence="17">
    <location>
        <begin position="31"/>
        <end position="220"/>
    </location>
</feature>
<dbReference type="GO" id="GO:0004523">
    <property type="term" value="F:RNA-DNA hybrid ribonuclease activity"/>
    <property type="evidence" value="ECO:0007669"/>
    <property type="project" value="UniProtKB-UniRule"/>
</dbReference>
<gene>
    <name evidence="14" type="primary">rnhB</name>
    <name evidence="18" type="ORF">EV693_11716</name>
</gene>